<protein>
    <submittedName>
        <fullName evidence="1">Uncharacterized protein</fullName>
    </submittedName>
</protein>
<dbReference type="RefSeq" id="WP_314513266.1">
    <property type="nucleotide sequence ID" value="NZ_JASJOU010000006.1"/>
</dbReference>
<proteinExistence type="predicted"/>
<evidence type="ECO:0000313" key="1">
    <source>
        <dbReference type="EMBL" id="MDJ1502907.1"/>
    </source>
</evidence>
<dbReference type="AlphaFoldDB" id="A0AAE3UGY1"/>
<evidence type="ECO:0000313" key="2">
    <source>
        <dbReference type="Proteomes" id="UP001232063"/>
    </source>
</evidence>
<reference evidence="1" key="1">
    <citation type="submission" date="2023-05" db="EMBL/GenBank/DDBJ databases">
        <authorList>
            <person name="Zhang X."/>
        </authorList>
    </citation>
    <scope>NUCLEOTIDE SEQUENCE</scope>
    <source>
        <strain evidence="1">BD1B2-1</strain>
    </source>
</reference>
<accession>A0AAE3UGY1</accession>
<dbReference type="EMBL" id="JASJOU010000006">
    <property type="protein sequence ID" value="MDJ1502907.1"/>
    <property type="molecule type" value="Genomic_DNA"/>
</dbReference>
<comment type="caution">
    <text evidence="1">The sequence shown here is derived from an EMBL/GenBank/DDBJ whole genome shotgun (WGS) entry which is preliminary data.</text>
</comment>
<gene>
    <name evidence="1" type="ORF">QNI22_19715</name>
</gene>
<organism evidence="1 2">
    <name type="scientific">Xanthocytophaga agilis</name>
    <dbReference type="NCBI Taxonomy" id="3048010"/>
    <lineage>
        <taxon>Bacteria</taxon>
        <taxon>Pseudomonadati</taxon>
        <taxon>Bacteroidota</taxon>
        <taxon>Cytophagia</taxon>
        <taxon>Cytophagales</taxon>
        <taxon>Rhodocytophagaceae</taxon>
        <taxon>Xanthocytophaga</taxon>
    </lineage>
</organism>
<keyword evidence="2" id="KW-1185">Reference proteome</keyword>
<name>A0AAE3UGY1_9BACT</name>
<dbReference type="Proteomes" id="UP001232063">
    <property type="component" value="Unassembled WGS sequence"/>
</dbReference>
<sequence>MESKINLQNLTRENVFQIPEQYFASLPSAIQKRLAEASDDTLNDDKPLLEYSAIEEITIDHIFITPPDYFENLYQKIQSKISDQTESLVKLNLSALDGFESELENTHGYTVPESYFETLSNRIMTRIASSETTNPLDFEELDNAESGILASIPKQNIFQVPDAYFEKLNIQLDEDTAIEESTTEKTKSIRLIPSWARYTTVAAASVLLLMTGYWFYSSTTPSSSQECTELLCNLTDEEILHYLEKQDTRLTNTKMPAISAKHSDSEIVDPIDISDEDILNAAEGIE</sequence>